<gene>
    <name evidence="3" type="ORF">BJY18_000229</name>
</gene>
<comment type="caution">
    <text evidence="3">The sequence shown here is derived from an EMBL/GenBank/DDBJ whole genome shotgun (WGS) entry which is preliminary data.</text>
</comment>
<evidence type="ECO:0000259" key="2">
    <source>
        <dbReference type="Pfam" id="PF13349"/>
    </source>
</evidence>
<proteinExistence type="predicted"/>
<reference evidence="3 4" key="1">
    <citation type="submission" date="2020-08" db="EMBL/GenBank/DDBJ databases">
        <title>Sequencing the genomes of 1000 actinobacteria strains.</title>
        <authorList>
            <person name="Klenk H.-P."/>
        </authorList>
    </citation>
    <scope>NUCLEOTIDE SEQUENCE [LARGE SCALE GENOMIC DNA]</scope>
    <source>
        <strain evidence="3 4">DSM 45859</strain>
    </source>
</reference>
<dbReference type="RefSeq" id="WP_221457472.1">
    <property type="nucleotide sequence ID" value="NZ_JACHMG010000001.1"/>
</dbReference>
<name>A0A840INU5_9PSEU</name>
<feature type="region of interest" description="Disordered" evidence="1">
    <location>
        <begin position="1"/>
        <end position="71"/>
    </location>
</feature>
<feature type="domain" description="DUF4097" evidence="2">
    <location>
        <begin position="177"/>
        <end position="329"/>
    </location>
</feature>
<feature type="compositionally biased region" description="Low complexity" evidence="1">
    <location>
        <begin position="52"/>
        <end position="65"/>
    </location>
</feature>
<evidence type="ECO:0000313" key="3">
    <source>
        <dbReference type="EMBL" id="MBB4682744.1"/>
    </source>
</evidence>
<dbReference type="EMBL" id="JACHMG010000001">
    <property type="protein sequence ID" value="MBB4682744.1"/>
    <property type="molecule type" value="Genomic_DNA"/>
</dbReference>
<dbReference type="Pfam" id="PF13349">
    <property type="entry name" value="DUF4097"/>
    <property type="match status" value="1"/>
</dbReference>
<sequence length="360" mass="36019">MGENREDQGNDTEAAADAAEPRAGETTGSTAAGDEPSDGARAEDASGTASVTEESTSDSGGSTSDAGPFVRLQDFDAGGPLELDLGVTIGRVEVLLDRESGASVRLQHDTGEQPSWVNGVSTLLSWVGERFGDQLGVAPQTSAGDAVRQARIEKTGNRLVVRAAKAWQLRNVPVSVTVHAPVGSHVEVRAGSADVVVSGTAGRADLLTGSGEVSLERADGTAIVRTGTGSVKLGPTLAGLQLRTGSGSVEATSVAGSVTVATGTGSVWLGTVAGEVMARTGSGDLSVADGASGSLELITGSGEVRVGIREGVRAEVELASATGRVSSELDVTSAPPEGDVALHVRARTGTGNAVVTRAAG</sequence>
<dbReference type="AlphaFoldDB" id="A0A840INU5"/>
<accession>A0A840INU5</accession>
<evidence type="ECO:0000256" key="1">
    <source>
        <dbReference type="SAM" id="MobiDB-lite"/>
    </source>
</evidence>
<dbReference type="InterPro" id="IPR025164">
    <property type="entry name" value="Toastrack_DUF4097"/>
</dbReference>
<protein>
    <recommendedName>
        <fullName evidence="2">DUF4097 domain-containing protein</fullName>
    </recommendedName>
</protein>
<organism evidence="3 4">
    <name type="scientific">Amycolatopsis jiangsuensis</name>
    <dbReference type="NCBI Taxonomy" id="1181879"/>
    <lineage>
        <taxon>Bacteria</taxon>
        <taxon>Bacillati</taxon>
        <taxon>Actinomycetota</taxon>
        <taxon>Actinomycetes</taxon>
        <taxon>Pseudonocardiales</taxon>
        <taxon>Pseudonocardiaceae</taxon>
        <taxon>Amycolatopsis</taxon>
    </lineage>
</organism>
<dbReference type="Gene3D" id="2.160.20.120">
    <property type="match status" value="1"/>
</dbReference>
<dbReference type="Proteomes" id="UP000581769">
    <property type="component" value="Unassembled WGS sequence"/>
</dbReference>
<keyword evidence="4" id="KW-1185">Reference proteome</keyword>
<evidence type="ECO:0000313" key="4">
    <source>
        <dbReference type="Proteomes" id="UP000581769"/>
    </source>
</evidence>